<dbReference type="CDD" id="cd06550">
    <property type="entry name" value="TM_ABC_iron-siderophores_like"/>
    <property type="match status" value="1"/>
</dbReference>
<keyword evidence="5 8" id="KW-0812">Transmembrane</keyword>
<accession>I4F4Y0</accession>
<dbReference type="eggNOG" id="COG4779">
    <property type="taxonomic scope" value="Bacteria"/>
</dbReference>
<gene>
    <name evidence="9" type="ordered locus">MODMU_5319</name>
</gene>
<feature type="transmembrane region" description="Helical" evidence="8">
    <location>
        <begin position="85"/>
        <end position="103"/>
    </location>
</feature>
<keyword evidence="10" id="KW-1185">Reference proteome</keyword>
<dbReference type="InterPro" id="IPR037294">
    <property type="entry name" value="ABC_BtuC-like"/>
</dbReference>
<feature type="transmembrane region" description="Helical" evidence="8">
    <location>
        <begin position="145"/>
        <end position="167"/>
    </location>
</feature>
<reference evidence="9 10" key="1">
    <citation type="journal article" date="2012" name="J. Bacteriol.">
        <title>Genome Sequence of Radiation-Resistant Modestobacter marinus Strain BC501, a Representative Actinobacterium That Thrives on Calcareous Stone Surfaces.</title>
        <authorList>
            <person name="Normand P."/>
            <person name="Gury J."/>
            <person name="Pujic P."/>
            <person name="Chouaia B."/>
            <person name="Crotti E."/>
            <person name="Brusetti L."/>
            <person name="Daffonchio D."/>
            <person name="Vacherie B."/>
            <person name="Barbe V."/>
            <person name="Medigue C."/>
            <person name="Calteau A."/>
            <person name="Ghodhbane-Gtari F."/>
            <person name="Essoussi I."/>
            <person name="Nouioui I."/>
            <person name="Abbassi-Ghozzi I."/>
            <person name="Gtari M."/>
        </authorList>
    </citation>
    <scope>NUCLEOTIDE SEQUENCE [LARGE SCALE GENOMIC DNA]</scope>
    <source>
        <strain evidence="10">BC 501</strain>
    </source>
</reference>
<protein>
    <submittedName>
        <fullName evidence="9">ABC-type enterobactin transport system, permease component</fullName>
    </submittedName>
</protein>
<dbReference type="InterPro" id="IPR000522">
    <property type="entry name" value="ABC_transptr_permease_BtuC"/>
</dbReference>
<feature type="transmembrane region" description="Helical" evidence="8">
    <location>
        <begin position="173"/>
        <end position="195"/>
    </location>
</feature>
<dbReference type="GO" id="GO:0005886">
    <property type="term" value="C:plasma membrane"/>
    <property type="evidence" value="ECO:0007669"/>
    <property type="project" value="UniProtKB-SubCell"/>
</dbReference>
<dbReference type="GO" id="GO:0022857">
    <property type="term" value="F:transmembrane transporter activity"/>
    <property type="evidence" value="ECO:0007669"/>
    <property type="project" value="InterPro"/>
</dbReference>
<evidence type="ECO:0000256" key="3">
    <source>
        <dbReference type="ARBA" id="ARBA00022448"/>
    </source>
</evidence>
<feature type="transmembrane region" description="Helical" evidence="8">
    <location>
        <begin position="222"/>
        <end position="242"/>
    </location>
</feature>
<dbReference type="SUPFAM" id="SSF81345">
    <property type="entry name" value="ABC transporter involved in vitamin B12 uptake, BtuC"/>
    <property type="match status" value="1"/>
</dbReference>
<dbReference type="STRING" id="477641.MODMU_5319"/>
<sequence>MAPTRAPAARPDPRRTLRVGRFSTVYRRRQLAVPLLVLVVLVLAAAVSLGRGDYPISVVDVLRVLVGAGDDTQHFIVLELRAPRIAVAVLVGVALGISGALIQTFARNPLASPDILGVTGGAAVGAVAVIVLGGTTTASRLLGGLGLPAAALAGGLLMALLVFGLAWNQGLDGYRLVLVGIGLSAMALAVVRYLLTRSTIQDAAVANVWITGSLNGRGWDQALPLAVALLVLLPVSLALSRVLGALQFGDDTARGLGVRVPLAQAVTVVVAVALAAFAVSAAGPIQFVALVVPQIAVRLTGGSRPPLLAAGLLGALLVVGSDLVARTVLPDSFPVGVVTSVVGAPYLLWLLVRGRRRSTL</sequence>
<evidence type="ECO:0000313" key="10">
    <source>
        <dbReference type="Proteomes" id="UP000006461"/>
    </source>
</evidence>
<dbReference type="PATRIC" id="fig|477641.3.peg.4997"/>
<dbReference type="FunFam" id="1.10.3470.10:FF:000001">
    <property type="entry name" value="Vitamin B12 ABC transporter permease BtuC"/>
    <property type="match status" value="1"/>
</dbReference>
<dbReference type="Gene3D" id="1.10.3470.10">
    <property type="entry name" value="ABC transporter involved in vitamin B12 uptake, BtuC"/>
    <property type="match status" value="1"/>
</dbReference>
<evidence type="ECO:0000256" key="2">
    <source>
        <dbReference type="ARBA" id="ARBA00007935"/>
    </source>
</evidence>
<feature type="transmembrane region" description="Helical" evidence="8">
    <location>
        <begin position="31"/>
        <end position="49"/>
    </location>
</feature>
<evidence type="ECO:0000256" key="5">
    <source>
        <dbReference type="ARBA" id="ARBA00022692"/>
    </source>
</evidence>
<evidence type="ECO:0000256" key="6">
    <source>
        <dbReference type="ARBA" id="ARBA00022989"/>
    </source>
</evidence>
<keyword evidence="4" id="KW-1003">Cell membrane</keyword>
<keyword evidence="3" id="KW-0813">Transport</keyword>
<dbReference type="Proteomes" id="UP000006461">
    <property type="component" value="Chromosome"/>
</dbReference>
<evidence type="ECO:0000256" key="8">
    <source>
        <dbReference type="SAM" id="Phobius"/>
    </source>
</evidence>
<evidence type="ECO:0000256" key="4">
    <source>
        <dbReference type="ARBA" id="ARBA00022475"/>
    </source>
</evidence>
<feature type="transmembrane region" description="Helical" evidence="8">
    <location>
        <begin position="335"/>
        <end position="352"/>
    </location>
</feature>
<dbReference type="Pfam" id="PF01032">
    <property type="entry name" value="FecCD"/>
    <property type="match status" value="1"/>
</dbReference>
<dbReference type="HOGENOM" id="CLU_013016_1_1_11"/>
<keyword evidence="6 8" id="KW-1133">Transmembrane helix</keyword>
<organism evidence="9 10">
    <name type="scientific">Modestobacter italicus (strain DSM 44449 / CECT 9708 / BC 501)</name>
    <dbReference type="NCBI Taxonomy" id="2732864"/>
    <lineage>
        <taxon>Bacteria</taxon>
        <taxon>Bacillati</taxon>
        <taxon>Actinomycetota</taxon>
        <taxon>Actinomycetes</taxon>
        <taxon>Geodermatophilales</taxon>
        <taxon>Geodermatophilaceae</taxon>
        <taxon>Modestobacter</taxon>
    </lineage>
</organism>
<feature type="transmembrane region" description="Helical" evidence="8">
    <location>
        <begin position="262"/>
        <end position="295"/>
    </location>
</feature>
<dbReference type="PANTHER" id="PTHR30472:SF24">
    <property type="entry name" value="FERRIC ENTEROBACTIN TRANSPORT SYSTEM PERMEASE PROTEIN FEPG"/>
    <property type="match status" value="1"/>
</dbReference>
<dbReference type="OMA" id="IGVRVQW"/>
<dbReference type="KEGG" id="mmar:MODMU_5319"/>
<comment type="subcellular location">
    <subcellularLocation>
        <location evidence="1">Cell membrane</location>
        <topology evidence="1">Multi-pass membrane protein</topology>
    </subcellularLocation>
</comment>
<comment type="similarity">
    <text evidence="2">Belongs to the binding-protein-dependent transport system permease family. FecCD subfamily.</text>
</comment>
<feature type="transmembrane region" description="Helical" evidence="8">
    <location>
        <begin position="307"/>
        <end position="329"/>
    </location>
</feature>
<evidence type="ECO:0000256" key="7">
    <source>
        <dbReference type="ARBA" id="ARBA00023136"/>
    </source>
</evidence>
<name>I4F4Y0_MODI5</name>
<feature type="transmembrane region" description="Helical" evidence="8">
    <location>
        <begin position="115"/>
        <end position="133"/>
    </location>
</feature>
<evidence type="ECO:0000313" key="9">
    <source>
        <dbReference type="EMBL" id="CCH90693.1"/>
    </source>
</evidence>
<dbReference type="AlphaFoldDB" id="I4F4Y0"/>
<proteinExistence type="inferred from homology"/>
<dbReference type="PANTHER" id="PTHR30472">
    <property type="entry name" value="FERRIC ENTEROBACTIN TRANSPORT SYSTEM PERMEASE PROTEIN"/>
    <property type="match status" value="1"/>
</dbReference>
<evidence type="ECO:0000256" key="1">
    <source>
        <dbReference type="ARBA" id="ARBA00004651"/>
    </source>
</evidence>
<dbReference type="GO" id="GO:0033214">
    <property type="term" value="P:siderophore-iron import into cell"/>
    <property type="evidence" value="ECO:0007669"/>
    <property type="project" value="TreeGrafter"/>
</dbReference>
<dbReference type="OrthoDB" id="4455417at2"/>
<keyword evidence="7 8" id="KW-0472">Membrane</keyword>
<dbReference type="EMBL" id="FO203431">
    <property type="protein sequence ID" value="CCH90693.1"/>
    <property type="molecule type" value="Genomic_DNA"/>
</dbReference>